<accession>A0A166NGH3</accession>
<dbReference type="AlphaFoldDB" id="A0A166NGH3"/>
<dbReference type="EMBL" id="KV426674">
    <property type="protein sequence ID" value="KZV79134.1"/>
    <property type="molecule type" value="Genomic_DNA"/>
</dbReference>
<reference evidence="1 2" key="1">
    <citation type="journal article" date="2016" name="Mol. Biol. Evol.">
        <title>Comparative Genomics of Early-Diverging Mushroom-Forming Fungi Provides Insights into the Origins of Lignocellulose Decay Capabilities.</title>
        <authorList>
            <person name="Nagy L.G."/>
            <person name="Riley R."/>
            <person name="Tritt A."/>
            <person name="Adam C."/>
            <person name="Daum C."/>
            <person name="Floudas D."/>
            <person name="Sun H."/>
            <person name="Yadav J.S."/>
            <person name="Pangilinan J."/>
            <person name="Larsson K.H."/>
            <person name="Matsuura K."/>
            <person name="Barry K."/>
            <person name="Labutti K."/>
            <person name="Kuo R."/>
            <person name="Ohm R.A."/>
            <person name="Bhattacharya S.S."/>
            <person name="Shirouzu T."/>
            <person name="Yoshinaga Y."/>
            <person name="Martin F.M."/>
            <person name="Grigoriev I.V."/>
            <person name="Hibbett D.S."/>
        </authorList>
    </citation>
    <scope>NUCLEOTIDE SEQUENCE [LARGE SCALE GENOMIC DNA]</scope>
    <source>
        <strain evidence="1 2">HHB12029</strain>
    </source>
</reference>
<dbReference type="Proteomes" id="UP000077266">
    <property type="component" value="Unassembled WGS sequence"/>
</dbReference>
<keyword evidence="2" id="KW-1185">Reference proteome</keyword>
<organism evidence="1 2">
    <name type="scientific">Exidia glandulosa HHB12029</name>
    <dbReference type="NCBI Taxonomy" id="1314781"/>
    <lineage>
        <taxon>Eukaryota</taxon>
        <taxon>Fungi</taxon>
        <taxon>Dikarya</taxon>
        <taxon>Basidiomycota</taxon>
        <taxon>Agaricomycotina</taxon>
        <taxon>Agaricomycetes</taxon>
        <taxon>Auriculariales</taxon>
        <taxon>Exidiaceae</taxon>
        <taxon>Exidia</taxon>
    </lineage>
</organism>
<protein>
    <submittedName>
        <fullName evidence="1">Uncharacterized protein</fullName>
    </submittedName>
</protein>
<name>A0A166NGH3_EXIGL</name>
<evidence type="ECO:0000313" key="1">
    <source>
        <dbReference type="EMBL" id="KZV79134.1"/>
    </source>
</evidence>
<evidence type="ECO:0000313" key="2">
    <source>
        <dbReference type="Proteomes" id="UP000077266"/>
    </source>
</evidence>
<sequence>MYKSWWRRFSYPYTLPGSNLHYPIPRRIQAGFNGYHLPPPGNAAPRFLRAAFDLHPSASAASAVRGIRRK</sequence>
<gene>
    <name evidence="1" type="ORF">EXIGLDRAFT_735614</name>
</gene>
<dbReference type="InParanoid" id="A0A166NGH3"/>
<proteinExistence type="predicted"/>